<evidence type="ECO:0000313" key="3">
    <source>
        <dbReference type="EMBL" id="QNT69666.1"/>
    </source>
</evidence>
<evidence type="ECO:0000256" key="1">
    <source>
        <dbReference type="SAM" id="MobiDB-lite"/>
    </source>
</evidence>
<sequence>MNTLIALAFVALPFLDIASLIKAGSLFGFLPTVGLVLGAGLLGTWLVRHQGLTIGRSVQATLAAGRLPVVEAFDGACLLIAGGLFLFPGLVSDVVALALLIPGVRAALRRMLARRIREEAATVLWTSGPGGIPQPMDGGDVIDADYEVVRSESDSPSPARAAPPAALPPGSAEPPTIVRPKDPC</sequence>
<organism evidence="3 4">
    <name type="scientific">Defluviicoccus vanus</name>
    <dbReference type="NCBI Taxonomy" id="111831"/>
    <lineage>
        <taxon>Bacteria</taxon>
        <taxon>Pseudomonadati</taxon>
        <taxon>Pseudomonadota</taxon>
        <taxon>Alphaproteobacteria</taxon>
        <taxon>Rhodospirillales</taxon>
        <taxon>Rhodospirillaceae</taxon>
        <taxon>Defluviicoccus</taxon>
    </lineage>
</organism>
<reference evidence="3 4" key="1">
    <citation type="submission" date="2020-05" db="EMBL/GenBank/DDBJ databases">
        <title>Complete closed genome sequence of Defluviicoccus vanus.</title>
        <authorList>
            <person name="Bessarab I."/>
            <person name="Arumugam K."/>
            <person name="Maszenan A.M."/>
            <person name="Seviour R.J."/>
            <person name="Williams R.B."/>
        </authorList>
    </citation>
    <scope>NUCLEOTIDE SEQUENCE [LARGE SCALE GENOMIC DNA]</scope>
    <source>
        <strain evidence="3 4">Ben 114</strain>
    </source>
</reference>
<keyword evidence="4" id="KW-1185">Reference proteome</keyword>
<dbReference type="RefSeq" id="WP_190260184.1">
    <property type="nucleotide sequence ID" value="NZ_CP053923.1"/>
</dbReference>
<feature type="compositionally biased region" description="Low complexity" evidence="1">
    <location>
        <begin position="154"/>
        <end position="175"/>
    </location>
</feature>
<dbReference type="InterPro" id="IPR007313">
    <property type="entry name" value="FxsA"/>
</dbReference>
<evidence type="ECO:0000256" key="2">
    <source>
        <dbReference type="SAM" id="Phobius"/>
    </source>
</evidence>
<dbReference type="PANTHER" id="PTHR35335:SF1">
    <property type="entry name" value="UPF0716 PROTEIN FXSA"/>
    <property type="match status" value="1"/>
</dbReference>
<evidence type="ECO:0000313" key="4">
    <source>
        <dbReference type="Proteomes" id="UP000516369"/>
    </source>
</evidence>
<dbReference type="KEGG" id="dvn:HQ394_10445"/>
<dbReference type="Proteomes" id="UP000516369">
    <property type="component" value="Chromosome"/>
</dbReference>
<feature type="region of interest" description="Disordered" evidence="1">
    <location>
        <begin position="128"/>
        <end position="184"/>
    </location>
</feature>
<dbReference type="GO" id="GO:0016020">
    <property type="term" value="C:membrane"/>
    <property type="evidence" value="ECO:0007669"/>
    <property type="project" value="InterPro"/>
</dbReference>
<proteinExistence type="predicted"/>
<dbReference type="EMBL" id="CP053923">
    <property type="protein sequence ID" value="QNT69666.1"/>
    <property type="molecule type" value="Genomic_DNA"/>
</dbReference>
<dbReference type="PANTHER" id="PTHR35335">
    <property type="entry name" value="UPF0716 PROTEIN FXSA"/>
    <property type="match status" value="1"/>
</dbReference>
<keyword evidence="2" id="KW-1133">Transmembrane helix</keyword>
<accession>A0A7H1N1T0</accession>
<dbReference type="Pfam" id="PF04186">
    <property type="entry name" value="FxsA"/>
    <property type="match status" value="1"/>
</dbReference>
<gene>
    <name evidence="3" type="ORF">HQ394_10445</name>
</gene>
<dbReference type="AlphaFoldDB" id="A0A7H1N1T0"/>
<keyword evidence="2" id="KW-0472">Membrane</keyword>
<keyword evidence="2" id="KW-0812">Transmembrane</keyword>
<name>A0A7H1N1T0_9PROT</name>
<feature type="transmembrane region" description="Helical" evidence="2">
    <location>
        <begin position="29"/>
        <end position="47"/>
    </location>
</feature>
<dbReference type="NCBIfam" id="NF008528">
    <property type="entry name" value="PRK11463.1-2"/>
    <property type="match status" value="1"/>
</dbReference>
<protein>
    <submittedName>
        <fullName evidence="3">FxsA family protein</fullName>
    </submittedName>
</protein>